<accession>A0A126T3K6</accession>
<dbReference type="GO" id="GO:0071732">
    <property type="term" value="P:cellular response to nitric oxide"/>
    <property type="evidence" value="ECO:0007669"/>
    <property type="project" value="UniProtKB-ARBA"/>
</dbReference>
<dbReference type="FunFam" id="3.20.20.450:FF:000001">
    <property type="entry name" value="Cyclic di-GMP phosphodiesterase yahA"/>
    <property type="match status" value="1"/>
</dbReference>
<evidence type="ECO:0000256" key="3">
    <source>
        <dbReference type="ARBA" id="ARBA00022636"/>
    </source>
</evidence>
<dbReference type="FunFam" id="3.30.70.270:FF:000001">
    <property type="entry name" value="Diguanylate cyclase domain protein"/>
    <property type="match status" value="1"/>
</dbReference>
<dbReference type="SUPFAM" id="SSF141868">
    <property type="entry name" value="EAL domain-like"/>
    <property type="match status" value="1"/>
</dbReference>
<evidence type="ECO:0000259" key="9">
    <source>
        <dbReference type="PROSITE" id="PS50113"/>
    </source>
</evidence>
<dbReference type="STRING" id="1538553.JT25_000025"/>
<dbReference type="Pfam" id="PF13426">
    <property type="entry name" value="PAS_9"/>
    <property type="match status" value="1"/>
</dbReference>
<feature type="domain" description="EAL" evidence="10">
    <location>
        <begin position="479"/>
        <end position="733"/>
    </location>
</feature>
<dbReference type="SUPFAM" id="SSF55785">
    <property type="entry name" value="PYP-like sensor domain (PAS domain)"/>
    <property type="match status" value="1"/>
</dbReference>
<dbReference type="KEGG" id="mdn:JT25_009095"/>
<evidence type="ECO:0000313" key="13">
    <source>
        <dbReference type="EMBL" id="AMK76642.1"/>
    </source>
</evidence>
<dbReference type="PROSITE" id="PS50110">
    <property type="entry name" value="RESPONSE_REGULATORY"/>
    <property type="match status" value="1"/>
</dbReference>
<evidence type="ECO:0000259" key="11">
    <source>
        <dbReference type="PROSITE" id="PS50887"/>
    </source>
</evidence>
<dbReference type="InterPro" id="IPR035919">
    <property type="entry name" value="EAL_sf"/>
</dbReference>
<evidence type="ECO:0000256" key="1">
    <source>
        <dbReference type="ARBA" id="ARBA00001946"/>
    </source>
</evidence>
<dbReference type="InterPro" id="IPR035965">
    <property type="entry name" value="PAS-like_dom_sf"/>
</dbReference>
<dbReference type="CDD" id="cd17569">
    <property type="entry name" value="REC_HupR-like"/>
    <property type="match status" value="1"/>
</dbReference>
<dbReference type="AlphaFoldDB" id="A0A126T3K6"/>
<dbReference type="SUPFAM" id="SSF52172">
    <property type="entry name" value="CheY-like"/>
    <property type="match status" value="1"/>
</dbReference>
<organism evidence="13 14">
    <name type="scientific">Methylomonas denitrificans</name>
    <dbReference type="NCBI Taxonomy" id="1538553"/>
    <lineage>
        <taxon>Bacteria</taxon>
        <taxon>Pseudomonadati</taxon>
        <taxon>Pseudomonadota</taxon>
        <taxon>Gammaproteobacteria</taxon>
        <taxon>Methylococcales</taxon>
        <taxon>Methylococcaceae</taxon>
        <taxon>Methylomonas</taxon>
    </lineage>
</organism>
<dbReference type="CDD" id="cd00130">
    <property type="entry name" value="PAS"/>
    <property type="match status" value="1"/>
</dbReference>
<sequence length="733" mass="82737">MNSPQSLMNNRRQAALLFVDDDINVLKALRRLFRNENYTLYLAEGGAEGLTVMHEHIVDLIICDMRMPTMSGAEFLAQALEQWPATVRILLTGYADLQSTIEAVNKGRIYSYCTKPWDDEELKLLVHNALQQKRLREEQERLSAIIRQQNDELKAINEHLEEKIEQRTAELAQANKNLLLHNQAIEAARNGITITDARQACNPLVYANPAFKRITGYDIAEVLGRNLSFLQGEDHDQPGLESLRTAIRRKTAGYAVIRNYRKDGSLFWNELAIAPIKNANGEVTHFVGIIDDITEFKTNQAQLEYRANYDDLTGLVNRNLLNDRLDNAISTAQREQKIFCLFFMDLDDFKVINDTMGHSVGDEFLKIIAGRLLNCVRACDSVARYGGDEFVFVCPSIAKTDDAALIAARIITEISKPLQLNGHTLQGAISIGISFYPEDGLNKETLLQHADTAMYDAKDKGRNTFSFYTEAFNQRLMQRLTLEEDLRQALRLAQFVVYYQPKFDLHSEQISGVEALLRWNHPEKGLIPPDYFIPLAEDTDLILPIGEWVLHTACMQAKAWQLAGLPAINMAINVSPKQLHSPTFDQTITRVLLQSGLDARFLDLEVTEGAVMQDPDNIAITLTRLKNIGIRISMDDFGTGYSSLSYLKRFPFDNLKIDKAFISDIPLDEGDATLVLTIIAMAHNFNLKVVAEGVETQAQVDFLARNSCDEIQGYFFSRPLPASKVEQLLKKTN</sequence>
<protein>
    <recommendedName>
        <fullName evidence="2">cyclic-guanylate-specific phosphodiesterase</fullName>
        <ecNumber evidence="2">3.1.4.52</ecNumber>
    </recommendedName>
</protein>
<feature type="domain" description="PAS" evidence="8">
    <location>
        <begin position="183"/>
        <end position="250"/>
    </location>
</feature>
<evidence type="ECO:0000259" key="10">
    <source>
        <dbReference type="PROSITE" id="PS50883"/>
    </source>
</evidence>
<gene>
    <name evidence="12" type="ORF">JT25_000025</name>
    <name evidence="13" type="ORF">JT25_009095</name>
</gene>
<dbReference type="InterPro" id="IPR043128">
    <property type="entry name" value="Rev_trsase/Diguanyl_cyclase"/>
</dbReference>
<feature type="domain" description="PAC" evidence="9">
    <location>
        <begin position="250"/>
        <end position="305"/>
    </location>
</feature>
<dbReference type="KEGG" id="mdn:JT25_000025"/>
<name>A0A126T3K6_9GAMM</name>
<dbReference type="SMART" id="SM00448">
    <property type="entry name" value="REC"/>
    <property type="match status" value="1"/>
</dbReference>
<dbReference type="SMART" id="SM00086">
    <property type="entry name" value="PAC"/>
    <property type="match status" value="1"/>
</dbReference>
<dbReference type="PANTHER" id="PTHR44757:SF2">
    <property type="entry name" value="BIOFILM ARCHITECTURE MAINTENANCE PROTEIN MBAA"/>
    <property type="match status" value="1"/>
</dbReference>
<dbReference type="CDD" id="cd01949">
    <property type="entry name" value="GGDEF"/>
    <property type="match status" value="1"/>
</dbReference>
<dbReference type="PROSITE" id="PS50112">
    <property type="entry name" value="PAS"/>
    <property type="match status" value="1"/>
</dbReference>
<dbReference type="PANTHER" id="PTHR44757">
    <property type="entry name" value="DIGUANYLATE CYCLASE DGCP"/>
    <property type="match status" value="1"/>
</dbReference>
<dbReference type="Gene3D" id="3.30.450.20">
    <property type="entry name" value="PAS domain"/>
    <property type="match status" value="1"/>
</dbReference>
<evidence type="ECO:0000256" key="6">
    <source>
        <dbReference type="SAM" id="Coils"/>
    </source>
</evidence>
<comment type="catalytic activity">
    <reaction evidence="4">
        <text>3',3'-c-di-GMP + H2O = 5'-phosphoguanylyl(3'-&gt;5')guanosine + H(+)</text>
        <dbReference type="Rhea" id="RHEA:24902"/>
        <dbReference type="ChEBI" id="CHEBI:15377"/>
        <dbReference type="ChEBI" id="CHEBI:15378"/>
        <dbReference type="ChEBI" id="CHEBI:58754"/>
        <dbReference type="ChEBI" id="CHEBI:58805"/>
        <dbReference type="EC" id="3.1.4.52"/>
    </reaction>
    <physiologicalReaction direction="left-to-right" evidence="4">
        <dbReference type="Rhea" id="RHEA:24903"/>
    </physiologicalReaction>
</comment>
<evidence type="ECO:0000313" key="14">
    <source>
        <dbReference type="Proteomes" id="UP000030512"/>
    </source>
</evidence>
<dbReference type="Pfam" id="PF00563">
    <property type="entry name" value="EAL"/>
    <property type="match status" value="1"/>
</dbReference>
<dbReference type="InterPro" id="IPR029787">
    <property type="entry name" value="Nucleotide_cyclase"/>
</dbReference>
<evidence type="ECO:0000313" key="12">
    <source>
        <dbReference type="EMBL" id="AMK74885.1"/>
    </source>
</evidence>
<evidence type="ECO:0000259" key="8">
    <source>
        <dbReference type="PROSITE" id="PS50112"/>
    </source>
</evidence>
<evidence type="ECO:0000259" key="7">
    <source>
        <dbReference type="PROSITE" id="PS50110"/>
    </source>
</evidence>
<dbReference type="SUPFAM" id="SSF55073">
    <property type="entry name" value="Nucleotide cyclase"/>
    <property type="match status" value="1"/>
</dbReference>
<dbReference type="Proteomes" id="UP000030512">
    <property type="component" value="Chromosome"/>
</dbReference>
<dbReference type="InterPro" id="IPR001789">
    <property type="entry name" value="Sig_transdc_resp-reg_receiver"/>
</dbReference>
<dbReference type="InterPro" id="IPR001610">
    <property type="entry name" value="PAC"/>
</dbReference>
<evidence type="ECO:0000256" key="4">
    <source>
        <dbReference type="ARBA" id="ARBA00051114"/>
    </source>
</evidence>
<dbReference type="CDD" id="cd01948">
    <property type="entry name" value="EAL"/>
    <property type="match status" value="1"/>
</dbReference>
<dbReference type="OrthoDB" id="9804951at2"/>
<dbReference type="PROSITE" id="PS50113">
    <property type="entry name" value="PAC"/>
    <property type="match status" value="1"/>
</dbReference>
<dbReference type="InterPro" id="IPR000014">
    <property type="entry name" value="PAS"/>
</dbReference>
<dbReference type="InterPro" id="IPR000700">
    <property type="entry name" value="PAS-assoc_C"/>
</dbReference>
<dbReference type="EC" id="3.1.4.52" evidence="2"/>
<dbReference type="Pfam" id="PF00990">
    <property type="entry name" value="GGDEF"/>
    <property type="match status" value="1"/>
</dbReference>
<feature type="modified residue" description="4-aspartylphosphate" evidence="5">
    <location>
        <position position="64"/>
    </location>
</feature>
<reference evidence="13 14" key="1">
    <citation type="journal article" date="2015" name="Environ. Microbiol.">
        <title>Methane oxidation coupled to nitrate reduction under hypoxia by the Gammaproteobacterium Methylomonas denitrificans, sp. nov. type strain FJG1.</title>
        <authorList>
            <person name="Kits K.D."/>
            <person name="Klotz M.G."/>
            <person name="Stein L.Y."/>
        </authorList>
    </citation>
    <scope>NUCLEOTIDE SEQUENCE [LARGE SCALE GENOMIC DNA]</scope>
    <source>
        <strain evidence="13 14">FJG1</strain>
    </source>
</reference>
<dbReference type="PROSITE" id="PS50883">
    <property type="entry name" value="EAL"/>
    <property type="match status" value="1"/>
</dbReference>
<dbReference type="GO" id="GO:0000160">
    <property type="term" value="P:phosphorelay signal transduction system"/>
    <property type="evidence" value="ECO:0007669"/>
    <property type="project" value="InterPro"/>
</dbReference>
<dbReference type="Gene3D" id="3.40.50.2300">
    <property type="match status" value="1"/>
</dbReference>
<dbReference type="Gene3D" id="3.20.20.450">
    <property type="entry name" value="EAL domain"/>
    <property type="match status" value="1"/>
</dbReference>
<keyword evidence="6" id="KW-0175">Coiled coil</keyword>
<dbReference type="SMART" id="SM00267">
    <property type="entry name" value="GGDEF"/>
    <property type="match status" value="1"/>
</dbReference>
<keyword evidence="3" id="KW-0973">c-di-GMP</keyword>
<feature type="domain" description="Response regulatory" evidence="7">
    <location>
        <begin position="15"/>
        <end position="130"/>
    </location>
</feature>
<dbReference type="EMBL" id="CP014476">
    <property type="protein sequence ID" value="AMK74885.1"/>
    <property type="molecule type" value="Genomic_DNA"/>
</dbReference>
<dbReference type="NCBIfam" id="TIGR00229">
    <property type="entry name" value="sensory_box"/>
    <property type="match status" value="1"/>
</dbReference>
<dbReference type="SMART" id="SM00091">
    <property type="entry name" value="PAS"/>
    <property type="match status" value="1"/>
</dbReference>
<dbReference type="InterPro" id="IPR000160">
    <property type="entry name" value="GGDEF_dom"/>
</dbReference>
<keyword evidence="14" id="KW-1185">Reference proteome</keyword>
<dbReference type="NCBIfam" id="TIGR00254">
    <property type="entry name" value="GGDEF"/>
    <property type="match status" value="1"/>
</dbReference>
<dbReference type="Gene3D" id="3.30.70.270">
    <property type="match status" value="1"/>
</dbReference>
<dbReference type="InterPro" id="IPR001633">
    <property type="entry name" value="EAL_dom"/>
</dbReference>
<dbReference type="InterPro" id="IPR011006">
    <property type="entry name" value="CheY-like_superfamily"/>
</dbReference>
<feature type="coiled-coil region" evidence="6">
    <location>
        <begin position="132"/>
        <end position="177"/>
    </location>
</feature>
<proteinExistence type="predicted"/>
<evidence type="ECO:0000256" key="5">
    <source>
        <dbReference type="PROSITE-ProRule" id="PRU00169"/>
    </source>
</evidence>
<evidence type="ECO:0000256" key="2">
    <source>
        <dbReference type="ARBA" id="ARBA00012282"/>
    </source>
</evidence>
<keyword evidence="5" id="KW-0597">Phosphoprotein</keyword>
<dbReference type="PROSITE" id="PS50887">
    <property type="entry name" value="GGDEF"/>
    <property type="match status" value="1"/>
</dbReference>
<dbReference type="GO" id="GO:0071111">
    <property type="term" value="F:cyclic-guanylate-specific phosphodiesterase activity"/>
    <property type="evidence" value="ECO:0007669"/>
    <property type="project" value="UniProtKB-EC"/>
</dbReference>
<feature type="domain" description="GGDEF" evidence="11">
    <location>
        <begin position="337"/>
        <end position="470"/>
    </location>
</feature>
<dbReference type="EMBL" id="CP014476">
    <property type="protein sequence ID" value="AMK76642.1"/>
    <property type="molecule type" value="Genomic_DNA"/>
</dbReference>
<comment type="cofactor">
    <cofactor evidence="1">
        <name>Mg(2+)</name>
        <dbReference type="ChEBI" id="CHEBI:18420"/>
    </cofactor>
</comment>
<dbReference type="SMART" id="SM00052">
    <property type="entry name" value="EAL"/>
    <property type="match status" value="1"/>
</dbReference>
<dbReference type="Pfam" id="PF00072">
    <property type="entry name" value="Response_reg"/>
    <property type="match status" value="1"/>
</dbReference>
<reference evidence="13" key="2">
    <citation type="submission" date="2016-02" db="EMBL/GenBank/DDBJ databases">
        <authorList>
            <person name="Wen L."/>
            <person name="He K."/>
            <person name="Yang H."/>
        </authorList>
    </citation>
    <scope>NUCLEOTIDE SEQUENCE</scope>
    <source>
        <strain evidence="13">FJG1</strain>
    </source>
</reference>
<dbReference type="InterPro" id="IPR052155">
    <property type="entry name" value="Biofilm_reg_signaling"/>
</dbReference>